<reference evidence="2" key="1">
    <citation type="journal article" date="2020" name="Stud. Mycol.">
        <title>101 Dothideomycetes genomes: a test case for predicting lifestyles and emergence of pathogens.</title>
        <authorList>
            <person name="Haridas S."/>
            <person name="Albert R."/>
            <person name="Binder M."/>
            <person name="Bloem J."/>
            <person name="Labutti K."/>
            <person name="Salamov A."/>
            <person name="Andreopoulos B."/>
            <person name="Baker S."/>
            <person name="Barry K."/>
            <person name="Bills G."/>
            <person name="Bluhm B."/>
            <person name="Cannon C."/>
            <person name="Castanera R."/>
            <person name="Culley D."/>
            <person name="Daum C."/>
            <person name="Ezra D."/>
            <person name="Gonzalez J."/>
            <person name="Henrissat B."/>
            <person name="Kuo A."/>
            <person name="Liang C."/>
            <person name="Lipzen A."/>
            <person name="Lutzoni F."/>
            <person name="Magnuson J."/>
            <person name="Mondo S."/>
            <person name="Nolan M."/>
            <person name="Ohm R."/>
            <person name="Pangilinan J."/>
            <person name="Park H.-J."/>
            <person name="Ramirez L."/>
            <person name="Alfaro M."/>
            <person name="Sun H."/>
            <person name="Tritt A."/>
            <person name="Yoshinaga Y."/>
            <person name="Zwiers L.-H."/>
            <person name="Turgeon B."/>
            <person name="Goodwin S."/>
            <person name="Spatafora J."/>
            <person name="Crous P."/>
            <person name="Grigoriev I."/>
        </authorList>
    </citation>
    <scope>NUCLEOTIDE SEQUENCE</scope>
    <source>
        <strain evidence="2">CBS 110217</strain>
    </source>
</reference>
<dbReference type="Proteomes" id="UP000799777">
    <property type="component" value="Unassembled WGS sequence"/>
</dbReference>
<sequence length="222" mass="24039">MLTDEMVSEAEGEADSEADALDDDTAEEVADWLSDADDEVIGVLDGTTEFDEDEDEDEIWQTAAPLGPESATMEMLSSMNWACIPSGAAVAYADPCVTILGAGGRTESASFETTVAGVTETTDKVWLTDVLLDIDALLKARVLLVDGVLLDDDVLTEEDIVKLDRPSDEELWAELDEELSIEMSVPENVLDGVEEAADDDVWAFEDVSEDVPEVDRLSVDKL</sequence>
<proteinExistence type="predicted"/>
<dbReference type="AlphaFoldDB" id="A0A9P4H2D1"/>
<dbReference type="EMBL" id="ML978233">
    <property type="protein sequence ID" value="KAF2026993.1"/>
    <property type="molecule type" value="Genomic_DNA"/>
</dbReference>
<organism evidence="2 3">
    <name type="scientific">Setomelanomma holmii</name>
    <dbReference type="NCBI Taxonomy" id="210430"/>
    <lineage>
        <taxon>Eukaryota</taxon>
        <taxon>Fungi</taxon>
        <taxon>Dikarya</taxon>
        <taxon>Ascomycota</taxon>
        <taxon>Pezizomycotina</taxon>
        <taxon>Dothideomycetes</taxon>
        <taxon>Pleosporomycetidae</taxon>
        <taxon>Pleosporales</taxon>
        <taxon>Pleosporineae</taxon>
        <taxon>Phaeosphaeriaceae</taxon>
        <taxon>Setomelanomma</taxon>
    </lineage>
</organism>
<accession>A0A9P4H2D1</accession>
<name>A0A9P4H2D1_9PLEO</name>
<evidence type="ECO:0000313" key="2">
    <source>
        <dbReference type="EMBL" id="KAF2026993.1"/>
    </source>
</evidence>
<evidence type="ECO:0000313" key="3">
    <source>
        <dbReference type="Proteomes" id="UP000799777"/>
    </source>
</evidence>
<evidence type="ECO:0000256" key="1">
    <source>
        <dbReference type="SAM" id="MobiDB-lite"/>
    </source>
</evidence>
<feature type="region of interest" description="Disordered" evidence="1">
    <location>
        <begin position="1"/>
        <end position="24"/>
    </location>
</feature>
<protein>
    <submittedName>
        <fullName evidence="2">Uncharacterized protein</fullName>
    </submittedName>
</protein>
<keyword evidence="3" id="KW-1185">Reference proteome</keyword>
<comment type="caution">
    <text evidence="2">The sequence shown here is derived from an EMBL/GenBank/DDBJ whole genome shotgun (WGS) entry which is preliminary data.</text>
</comment>
<gene>
    <name evidence="2" type="ORF">EK21DRAFT_115236</name>
</gene>